<dbReference type="PANTHER" id="PTHR48022:SF81">
    <property type="entry name" value="MAJOR FACILITATOR SUPERFAMILY (MFS) PROFILE DOMAIN-CONTAINING PROTEIN"/>
    <property type="match status" value="1"/>
</dbReference>
<dbReference type="InterPro" id="IPR036259">
    <property type="entry name" value="MFS_trans_sf"/>
</dbReference>
<keyword evidence="13" id="KW-1185">Reference proteome</keyword>
<feature type="domain" description="Major facilitator superfamily (MFS) profile" evidence="11">
    <location>
        <begin position="537"/>
        <end position="963"/>
    </location>
</feature>
<dbReference type="InterPro" id="IPR005829">
    <property type="entry name" value="Sugar_transporter_CS"/>
</dbReference>
<keyword evidence="7 10" id="KW-0472">Membrane</keyword>
<dbReference type="OrthoDB" id="508119at2759"/>
<feature type="transmembrane region" description="Helical" evidence="10">
    <location>
        <begin position="908"/>
        <end position="926"/>
    </location>
</feature>
<evidence type="ECO:0000259" key="11">
    <source>
        <dbReference type="PROSITE" id="PS50850"/>
    </source>
</evidence>
<evidence type="ECO:0000313" key="12">
    <source>
        <dbReference type="EMBL" id="KAB5590999.1"/>
    </source>
</evidence>
<feature type="transmembrane region" description="Helical" evidence="10">
    <location>
        <begin position="938"/>
        <end position="959"/>
    </location>
</feature>
<organism evidence="12 13">
    <name type="scientific">Ceratobasidium theobromae</name>
    <dbReference type="NCBI Taxonomy" id="1582974"/>
    <lineage>
        <taxon>Eukaryota</taxon>
        <taxon>Fungi</taxon>
        <taxon>Dikarya</taxon>
        <taxon>Basidiomycota</taxon>
        <taxon>Agaricomycotina</taxon>
        <taxon>Agaricomycetes</taxon>
        <taxon>Cantharellales</taxon>
        <taxon>Ceratobasidiaceae</taxon>
        <taxon>Ceratobasidium</taxon>
    </lineage>
</organism>
<gene>
    <name evidence="12" type="ORF">CTheo_5562</name>
</gene>
<name>A0A5N5QH96_9AGAM</name>
<dbReference type="InterPro" id="IPR050360">
    <property type="entry name" value="MFS_Sugar_Transporters"/>
</dbReference>
<dbReference type="SUPFAM" id="SSF103473">
    <property type="entry name" value="MFS general substrate transporter"/>
    <property type="match status" value="1"/>
</dbReference>
<evidence type="ECO:0000256" key="3">
    <source>
        <dbReference type="ARBA" id="ARBA00010992"/>
    </source>
</evidence>
<feature type="transmembrane region" description="Helical" evidence="10">
    <location>
        <begin position="829"/>
        <end position="856"/>
    </location>
</feature>
<feature type="transmembrane region" description="Helical" evidence="10">
    <location>
        <begin position="646"/>
        <end position="667"/>
    </location>
</feature>
<evidence type="ECO:0000256" key="10">
    <source>
        <dbReference type="SAM" id="Phobius"/>
    </source>
</evidence>
<feature type="transmembrane region" description="Helical" evidence="10">
    <location>
        <begin position="679"/>
        <end position="700"/>
    </location>
</feature>
<sequence>MAIFKRKNNPQDDNNDGEGKKGKTGTKEPANTAFKQQRLKAWQPILTPKTVLPVLFIVGLCFAPIGGLLIWGSGNVSQITLEYTGCESAGDQLTALPKYSYKMRSSASSATISPPRWKTQTVSESTTSSGTQCLIEFDVPADLEAPVFLYYRLTSFYQNHRRYVKSMDSNQLKGKAVDGNTLNGGDCKPLAILDGKVVYPCGLIANSMFNDTFSNVTLLSPQSTYEFSSKNIAWPGEARKYSSRPGYTNLSDIVPPPNWQKRFPNGYNDTNVPDLKADEHFQNWMRTAGLPTFTKLYGRNDGTTMQKGTYQITIDLNFPVSQYGGTKAIVISTVSWIGGKNPFLGWAYIAVAALFVLLGIAGTKTRRYEHAIVESTCTGTMSELVLYNSLRRRGKNRAWGSDSRASDRRPRASLDMECKQFDRVPGRTPIGSADIRATYSILGLTQQSLKLSPRSADRISNRSNVRYVHKPHSSWSTPTLVHPARVHLPPSLTFFPALNDTNGRLFDTMSTPFWKDPKAGTKSIIAGVREHKYAYIMAAWASMGGMYFGWDSGLIGGILSEKAFQISFGLDKAESAEALAALKGNIVSVLQAGCFFGAASSLYLPDRIGRRNSLLLATFIFFIGSIIQSTTLTGGQSQSAGLAQLYVGRAIGGFGVGLSSSVIPTYISECAPREIRGRLAGMYQLMNVTGIMLSFWTNYGLQTSRKPETDPWIWRTAFILQMLPGVVMTTGMVTQPESPRYLVQRGRIEEAARSLGRLRGRPADDPAVRGILAEIIADFEGKHQMSLWQQSKASFSDSKTFYRVFIALIVMFFQQWTGTNAINIYSPEIFQSLGITGTSSGLFATGIYGVVKVYYIGIYQAVHTSGEVVAASYVAIVFVYIFVVGYSFGWGSVPWAVMAECAPNHLRSLAMALGLMTNWLFNFVIAKITPTLLATIGYGTFLLFGSCSIVMIIWTIFFLPETKGISLEHIHEVFEEPILKRSLADMRPSRARARRAEVLQGAAETDAYGQMEDGSVGVDSQKARVEEIENAK</sequence>
<comment type="similarity">
    <text evidence="3">Belongs to the major facilitator superfamily. Sugar transporter (TC 2.A.1.1) family.</text>
</comment>
<dbReference type="AlphaFoldDB" id="A0A5N5QH96"/>
<dbReference type="PANTHER" id="PTHR48022">
    <property type="entry name" value="PLASTIDIC GLUCOSE TRANSPORTER 4"/>
    <property type="match status" value="1"/>
</dbReference>
<comment type="subcellular location">
    <subcellularLocation>
        <location evidence="1">Membrane</location>
        <topology evidence="1">Multi-pass membrane protein</topology>
    </subcellularLocation>
</comment>
<evidence type="ECO:0000256" key="2">
    <source>
        <dbReference type="ARBA" id="ARBA00009457"/>
    </source>
</evidence>
<keyword evidence="5 10" id="KW-0812">Transmembrane</keyword>
<dbReference type="InterPro" id="IPR003663">
    <property type="entry name" value="Sugar/inositol_transpt"/>
</dbReference>
<evidence type="ECO:0000256" key="9">
    <source>
        <dbReference type="SAM" id="MobiDB-lite"/>
    </source>
</evidence>
<dbReference type="GO" id="GO:0005351">
    <property type="term" value="F:carbohydrate:proton symporter activity"/>
    <property type="evidence" value="ECO:0007669"/>
    <property type="project" value="TreeGrafter"/>
</dbReference>
<dbReference type="Pfam" id="PF00083">
    <property type="entry name" value="Sugar_tr"/>
    <property type="match status" value="2"/>
</dbReference>
<dbReference type="Gene3D" id="1.20.1250.20">
    <property type="entry name" value="MFS general substrate transporter like domains"/>
    <property type="match status" value="1"/>
</dbReference>
<dbReference type="GO" id="GO:0016020">
    <property type="term" value="C:membrane"/>
    <property type="evidence" value="ECO:0007669"/>
    <property type="project" value="UniProtKB-SubCell"/>
</dbReference>
<reference evidence="12 13" key="1">
    <citation type="journal article" date="2019" name="Fungal Biol. Biotechnol.">
        <title>Draft genome sequence of fastidious pathogen Ceratobasidium theobromae, which causes vascular-streak dieback in Theobroma cacao.</title>
        <authorList>
            <person name="Ali S.S."/>
            <person name="Asman A."/>
            <person name="Shao J."/>
            <person name="Firmansyah A.P."/>
            <person name="Susilo A.W."/>
            <person name="Rosmana A."/>
            <person name="McMahon P."/>
            <person name="Junaid M."/>
            <person name="Guest D."/>
            <person name="Kheng T.Y."/>
            <person name="Meinhardt L.W."/>
            <person name="Bailey B.A."/>
        </authorList>
    </citation>
    <scope>NUCLEOTIDE SEQUENCE [LARGE SCALE GENOMIC DNA]</scope>
    <source>
        <strain evidence="12 13">CT2</strain>
    </source>
</reference>
<feature type="transmembrane region" description="Helical" evidence="10">
    <location>
        <begin position="800"/>
        <end position="817"/>
    </location>
</feature>
<comment type="catalytic activity">
    <reaction evidence="8">
        <text>myo-inositol(out) + H(+)(out) = myo-inositol(in) + H(+)(in)</text>
        <dbReference type="Rhea" id="RHEA:60364"/>
        <dbReference type="ChEBI" id="CHEBI:15378"/>
        <dbReference type="ChEBI" id="CHEBI:17268"/>
    </reaction>
</comment>
<comment type="caution">
    <text evidence="12">The sequence shown here is derived from an EMBL/GenBank/DDBJ whole genome shotgun (WGS) entry which is preliminary data.</text>
</comment>
<keyword evidence="4" id="KW-0813">Transport</keyword>
<dbReference type="EMBL" id="SSOP01000130">
    <property type="protein sequence ID" value="KAB5590999.1"/>
    <property type="molecule type" value="Genomic_DNA"/>
</dbReference>
<feature type="transmembrane region" description="Helical" evidence="10">
    <location>
        <begin position="868"/>
        <end position="888"/>
    </location>
</feature>
<evidence type="ECO:0000256" key="6">
    <source>
        <dbReference type="ARBA" id="ARBA00022989"/>
    </source>
</evidence>
<dbReference type="Pfam" id="PF03381">
    <property type="entry name" value="CDC50"/>
    <property type="match status" value="1"/>
</dbReference>
<dbReference type="PRINTS" id="PR00171">
    <property type="entry name" value="SUGRTRNSPORT"/>
</dbReference>
<feature type="transmembrane region" description="Helical" evidence="10">
    <location>
        <begin position="533"/>
        <end position="550"/>
    </location>
</feature>
<feature type="transmembrane region" description="Helical" evidence="10">
    <location>
        <begin position="614"/>
        <end position="634"/>
    </location>
</feature>
<dbReference type="InterPro" id="IPR005828">
    <property type="entry name" value="MFS_sugar_transport-like"/>
</dbReference>
<proteinExistence type="inferred from homology"/>
<evidence type="ECO:0000256" key="7">
    <source>
        <dbReference type="ARBA" id="ARBA00023136"/>
    </source>
</evidence>
<evidence type="ECO:0000256" key="5">
    <source>
        <dbReference type="ARBA" id="ARBA00022692"/>
    </source>
</evidence>
<feature type="transmembrane region" description="Helical" evidence="10">
    <location>
        <begin position="586"/>
        <end position="605"/>
    </location>
</feature>
<dbReference type="PROSITE" id="PS00217">
    <property type="entry name" value="SUGAR_TRANSPORT_2"/>
    <property type="match status" value="1"/>
</dbReference>
<evidence type="ECO:0000256" key="8">
    <source>
        <dbReference type="ARBA" id="ARBA00049119"/>
    </source>
</evidence>
<comment type="similarity">
    <text evidence="2">Belongs to the CDC50/LEM3 family.</text>
</comment>
<dbReference type="NCBIfam" id="TIGR00879">
    <property type="entry name" value="SP"/>
    <property type="match status" value="1"/>
</dbReference>
<accession>A0A5N5QH96</accession>
<protein>
    <submittedName>
        <fullName evidence="12">Quinate permease</fullName>
    </submittedName>
</protein>
<feature type="transmembrane region" description="Helical" evidence="10">
    <location>
        <begin position="50"/>
        <end position="71"/>
    </location>
</feature>
<dbReference type="Proteomes" id="UP000383932">
    <property type="component" value="Unassembled WGS sequence"/>
</dbReference>
<evidence type="ECO:0000256" key="4">
    <source>
        <dbReference type="ARBA" id="ARBA00022448"/>
    </source>
</evidence>
<dbReference type="InterPro" id="IPR020846">
    <property type="entry name" value="MFS_dom"/>
</dbReference>
<keyword evidence="6 10" id="KW-1133">Transmembrane helix</keyword>
<evidence type="ECO:0000313" key="13">
    <source>
        <dbReference type="Proteomes" id="UP000383932"/>
    </source>
</evidence>
<feature type="transmembrane region" description="Helical" evidence="10">
    <location>
        <begin position="343"/>
        <end position="361"/>
    </location>
</feature>
<evidence type="ECO:0000256" key="1">
    <source>
        <dbReference type="ARBA" id="ARBA00004141"/>
    </source>
</evidence>
<feature type="transmembrane region" description="Helical" evidence="10">
    <location>
        <begin position="712"/>
        <end position="733"/>
    </location>
</feature>
<dbReference type="InterPro" id="IPR005045">
    <property type="entry name" value="CDC50/LEM3_fam"/>
</dbReference>
<feature type="region of interest" description="Disordered" evidence="9">
    <location>
        <begin position="1"/>
        <end position="30"/>
    </location>
</feature>
<dbReference type="PROSITE" id="PS50850">
    <property type="entry name" value="MFS"/>
    <property type="match status" value="1"/>
</dbReference>